<dbReference type="RefSeq" id="WP_015049245.1">
    <property type="nucleotide sequence ID" value="NC_018870.1"/>
</dbReference>
<dbReference type="EMBL" id="CP003732">
    <property type="protein sequence ID" value="AFV10325.1"/>
    <property type="molecule type" value="Genomic_DNA"/>
</dbReference>
<dbReference type="InterPro" id="IPR031807">
    <property type="entry name" value="HicB-like"/>
</dbReference>
<dbReference type="Pfam" id="PF15919">
    <property type="entry name" value="HicB_lk_antitox"/>
    <property type="match status" value="1"/>
</dbReference>
<dbReference type="PANTHER" id="PTHR34504:SF4">
    <property type="entry name" value="ANTITOXIN HICB"/>
    <property type="match status" value="1"/>
</dbReference>
<dbReference type="SUPFAM" id="SSF143100">
    <property type="entry name" value="TTHA1013/TTHA0281-like"/>
    <property type="match status" value="1"/>
</dbReference>
<sequence>MPKYVYPAIFDPNEHGGYTVTFPDLPGCVTEGDTLDEALKMAAEAMALHLYGMEEDGDEIPVPSNPVEVKLPEDASPGAFVTLIQARTEPIRDETQNRAIKKTLTIPKWLNDAAEKEGINFSQVLQYALKEQLGFVDKHFFNRYMMD</sequence>
<dbReference type="Proteomes" id="UP000000467">
    <property type="component" value="Chromosome"/>
</dbReference>
<evidence type="ECO:0000313" key="3">
    <source>
        <dbReference type="Proteomes" id="UP000000467"/>
    </source>
</evidence>
<organism evidence="2 3">
    <name type="scientific">Thermacetogenium phaeum (strain ATCC BAA-254 / DSM 26808 / PB)</name>
    <dbReference type="NCBI Taxonomy" id="1089553"/>
    <lineage>
        <taxon>Bacteria</taxon>
        <taxon>Bacillati</taxon>
        <taxon>Bacillota</taxon>
        <taxon>Clostridia</taxon>
        <taxon>Thermoanaerobacterales</taxon>
        <taxon>Thermoanaerobacteraceae</taxon>
        <taxon>Thermacetogenium</taxon>
    </lineage>
</organism>
<evidence type="ECO:0000313" key="2">
    <source>
        <dbReference type="EMBL" id="AFV10325.1"/>
    </source>
</evidence>
<dbReference type="Gene3D" id="3.30.160.250">
    <property type="match status" value="1"/>
</dbReference>
<dbReference type="KEGG" id="tpz:Tph_c00760"/>
<feature type="domain" description="HicB-like antitoxin of toxin-antitoxin system" evidence="1">
    <location>
        <begin position="6"/>
        <end position="125"/>
    </location>
</feature>
<protein>
    <recommendedName>
        <fullName evidence="1">HicB-like antitoxin of toxin-antitoxin system domain-containing protein</fullName>
    </recommendedName>
</protein>
<dbReference type="PANTHER" id="PTHR34504">
    <property type="entry name" value="ANTITOXIN HICB"/>
    <property type="match status" value="1"/>
</dbReference>
<name>K4LEE1_THEPS</name>
<dbReference type="eggNOG" id="COG1598">
    <property type="taxonomic scope" value="Bacteria"/>
</dbReference>
<dbReference type="InterPro" id="IPR051404">
    <property type="entry name" value="TA_system_antitoxin"/>
</dbReference>
<dbReference type="AlphaFoldDB" id="K4LEE1"/>
<dbReference type="STRING" id="1089553.Tph_c00760"/>
<dbReference type="HOGENOM" id="CLU_114047_0_2_9"/>
<keyword evidence="3" id="KW-1185">Reference proteome</keyword>
<proteinExistence type="predicted"/>
<gene>
    <name evidence="2" type="ordered locus">Tph_c00760</name>
</gene>
<reference evidence="2 3" key="1">
    <citation type="journal article" date="2012" name="BMC Genomics">
        <title>Genome-guided analysis of physiological and morphological traits of the fermentative acetate oxidizer Thermacetogenium phaeum.</title>
        <authorList>
            <person name="Oehler D."/>
            <person name="Poehlein A."/>
            <person name="Leimbach A."/>
            <person name="Muller N."/>
            <person name="Daniel R."/>
            <person name="Gottschalk G."/>
            <person name="Schink B."/>
        </authorList>
    </citation>
    <scope>NUCLEOTIDE SEQUENCE [LARGE SCALE GENOMIC DNA]</scope>
    <source>
        <strain evidence="3">ATCC BAA-254 / DSM 26808 / PB</strain>
    </source>
</reference>
<dbReference type="OrthoDB" id="5419659at2"/>
<evidence type="ECO:0000259" key="1">
    <source>
        <dbReference type="Pfam" id="PF15919"/>
    </source>
</evidence>
<accession>K4LEE1</accession>
<dbReference type="InterPro" id="IPR035069">
    <property type="entry name" value="TTHA1013/TTHA0281-like"/>
</dbReference>